<protein>
    <recommendedName>
        <fullName evidence="5">Lipoprotein</fullName>
    </recommendedName>
</protein>
<dbReference type="EMBL" id="FNHI01000031">
    <property type="protein sequence ID" value="SDN62033.1"/>
    <property type="molecule type" value="Genomic_DNA"/>
</dbReference>
<dbReference type="PROSITE" id="PS51257">
    <property type="entry name" value="PROKAR_LIPOPROTEIN"/>
    <property type="match status" value="1"/>
</dbReference>
<organism evidence="3 4">
    <name type="scientific">Streptomyces wuyuanensis</name>
    <dbReference type="NCBI Taxonomy" id="1196353"/>
    <lineage>
        <taxon>Bacteria</taxon>
        <taxon>Bacillati</taxon>
        <taxon>Actinomycetota</taxon>
        <taxon>Actinomycetes</taxon>
        <taxon>Kitasatosporales</taxon>
        <taxon>Streptomycetaceae</taxon>
        <taxon>Streptomyces</taxon>
    </lineage>
</organism>
<dbReference type="RefSeq" id="WP_093661790.1">
    <property type="nucleotide sequence ID" value="NZ_FNHI01000031.1"/>
</dbReference>
<keyword evidence="4" id="KW-1185">Reference proteome</keyword>
<feature type="signal peptide" evidence="2">
    <location>
        <begin position="1"/>
        <end position="22"/>
    </location>
</feature>
<dbReference type="GeneID" id="40833951"/>
<name>A0A1H0CVS5_9ACTN</name>
<accession>A0A1H0CVS5</accession>
<sequence>MRGALPVAAAAGVLLLAGCSQSDGQSAVPGASAGGSSATAAAPNGLLTVPHDADEETRKQYLYQNAIAGCMRAQGFAYTPHVEDAGDVTPLPIDGQDYKLSKEYRGKYGYGFSYARVVYPHDPNVIGSETTTDDEHPNAAYREALAPAQQRAYDKAMGEWRVEDGKKLESPGCRRAADVKAYGPEKPKAERDREQEAAKAADRAAQQALDGDPQLVSLAQDYASCLRAEGITVTTTQPTSISDMVKFQVNNQAPADGWENLDKETARTKLAQEIGTALKDLECGKKFRAAYFPKLAENPFVGAGG</sequence>
<evidence type="ECO:0000256" key="2">
    <source>
        <dbReference type="SAM" id="SignalP"/>
    </source>
</evidence>
<keyword evidence="2" id="KW-0732">Signal</keyword>
<feature type="chain" id="PRO_5039683403" description="Lipoprotein" evidence="2">
    <location>
        <begin position="23"/>
        <end position="305"/>
    </location>
</feature>
<evidence type="ECO:0000313" key="3">
    <source>
        <dbReference type="EMBL" id="SDN62033.1"/>
    </source>
</evidence>
<gene>
    <name evidence="3" type="ORF">SAMN05444921_13150</name>
</gene>
<feature type="region of interest" description="Disordered" evidence="1">
    <location>
        <begin position="175"/>
        <end position="196"/>
    </location>
</feature>
<evidence type="ECO:0008006" key="5">
    <source>
        <dbReference type="Google" id="ProtNLM"/>
    </source>
</evidence>
<evidence type="ECO:0000256" key="1">
    <source>
        <dbReference type="SAM" id="MobiDB-lite"/>
    </source>
</evidence>
<dbReference type="AlphaFoldDB" id="A0A1H0CVS5"/>
<dbReference type="Proteomes" id="UP000199063">
    <property type="component" value="Unassembled WGS sequence"/>
</dbReference>
<reference evidence="4" key="1">
    <citation type="submission" date="2016-10" db="EMBL/GenBank/DDBJ databases">
        <authorList>
            <person name="Varghese N."/>
            <person name="Submissions S."/>
        </authorList>
    </citation>
    <scope>NUCLEOTIDE SEQUENCE [LARGE SCALE GENOMIC DNA]</scope>
    <source>
        <strain evidence="4">CGMCC 4.7042</strain>
    </source>
</reference>
<evidence type="ECO:0000313" key="4">
    <source>
        <dbReference type="Proteomes" id="UP000199063"/>
    </source>
</evidence>
<dbReference type="STRING" id="1196353.SAMN05444921_13150"/>
<proteinExistence type="predicted"/>
<dbReference type="OrthoDB" id="3403621at2"/>